<evidence type="ECO:0000256" key="3">
    <source>
        <dbReference type="ARBA" id="ARBA00022723"/>
    </source>
</evidence>
<comment type="catalytic activity">
    <reaction evidence="9 12">
        <text>S-(hydroxymethyl)glutathione + NAD(+) = S-formylglutathione + NADH + H(+)</text>
        <dbReference type="Rhea" id="RHEA:19985"/>
        <dbReference type="ChEBI" id="CHEBI:15378"/>
        <dbReference type="ChEBI" id="CHEBI:57540"/>
        <dbReference type="ChEBI" id="CHEBI:57688"/>
        <dbReference type="ChEBI" id="CHEBI:57945"/>
        <dbReference type="ChEBI" id="CHEBI:58758"/>
        <dbReference type="EC" id="1.1.1.284"/>
    </reaction>
</comment>
<feature type="domain" description="Alcohol dehydrogenase-like C-terminal" evidence="13">
    <location>
        <begin position="205"/>
        <end position="337"/>
    </location>
</feature>
<comment type="similarity">
    <text evidence="2 12">Belongs to the zinc-containing alcohol dehydrogenase family. Class-III subfamily.</text>
</comment>
<evidence type="ECO:0000256" key="9">
    <source>
        <dbReference type="ARBA" id="ARBA00048110"/>
    </source>
</evidence>
<keyword evidence="5 12" id="KW-0560">Oxidoreductase</keyword>
<organism evidence="15">
    <name type="scientific">Rhodotorula toruloides</name>
    <name type="common">Yeast</name>
    <name type="synonym">Rhodosporidium toruloides</name>
    <dbReference type="NCBI Taxonomy" id="5286"/>
    <lineage>
        <taxon>Eukaryota</taxon>
        <taxon>Fungi</taxon>
        <taxon>Dikarya</taxon>
        <taxon>Basidiomycota</taxon>
        <taxon>Pucciniomycotina</taxon>
        <taxon>Microbotryomycetes</taxon>
        <taxon>Sporidiobolales</taxon>
        <taxon>Sporidiobolaceae</taxon>
        <taxon>Rhodotorula</taxon>
    </lineage>
</organism>
<dbReference type="NCBIfam" id="TIGR02818">
    <property type="entry name" value="adh_III_F_hyde"/>
    <property type="match status" value="1"/>
</dbReference>
<dbReference type="SUPFAM" id="SSF51735">
    <property type="entry name" value="NAD(P)-binding Rossmann-fold domains"/>
    <property type="match status" value="1"/>
</dbReference>
<dbReference type="Pfam" id="PF08240">
    <property type="entry name" value="ADH_N"/>
    <property type="match status" value="1"/>
</dbReference>
<reference evidence="15" key="1">
    <citation type="journal article" date="2014" name="Genome Announc.">
        <title>Draft genome sequence of Rhodosporidium toruloides CECT1137, an oleaginous yeast of biotechnological interest.</title>
        <authorList>
            <person name="Morin N."/>
            <person name="Calcas X."/>
            <person name="Devillers H."/>
            <person name="Durrens P."/>
            <person name="Sherman D.J."/>
            <person name="Nicaud J.-M."/>
            <person name="Neuveglise C."/>
        </authorList>
    </citation>
    <scope>NUCLEOTIDE SEQUENCE</scope>
    <source>
        <strain evidence="15">CECT1137</strain>
    </source>
</reference>
<evidence type="ECO:0000256" key="2">
    <source>
        <dbReference type="ARBA" id="ARBA00010902"/>
    </source>
</evidence>
<keyword evidence="3 12" id="KW-0479">Metal-binding</keyword>
<dbReference type="InterPro" id="IPR014183">
    <property type="entry name" value="ADH_3"/>
</dbReference>
<dbReference type="EMBL" id="LK052943">
    <property type="protein sequence ID" value="CDR43400.1"/>
    <property type="molecule type" value="Genomic_DNA"/>
</dbReference>
<dbReference type="InterPro" id="IPR013154">
    <property type="entry name" value="ADH-like_N"/>
</dbReference>
<dbReference type="GO" id="GO:0005829">
    <property type="term" value="C:cytosol"/>
    <property type="evidence" value="ECO:0007669"/>
    <property type="project" value="TreeGrafter"/>
</dbReference>
<dbReference type="InterPro" id="IPR036291">
    <property type="entry name" value="NAD(P)-bd_dom_sf"/>
</dbReference>
<evidence type="ECO:0000259" key="13">
    <source>
        <dbReference type="Pfam" id="PF00107"/>
    </source>
</evidence>
<comment type="catalytic activity">
    <reaction evidence="11">
        <text>a primary alcohol + NAD(+) = an aldehyde + NADH + H(+)</text>
        <dbReference type="Rhea" id="RHEA:10736"/>
        <dbReference type="ChEBI" id="CHEBI:15378"/>
        <dbReference type="ChEBI" id="CHEBI:15734"/>
        <dbReference type="ChEBI" id="CHEBI:17478"/>
        <dbReference type="ChEBI" id="CHEBI:57540"/>
        <dbReference type="ChEBI" id="CHEBI:57945"/>
        <dbReference type="EC" id="1.1.1.1"/>
    </reaction>
</comment>
<dbReference type="Pfam" id="PF00107">
    <property type="entry name" value="ADH_zinc_N"/>
    <property type="match status" value="1"/>
</dbReference>
<dbReference type="InterPro" id="IPR011032">
    <property type="entry name" value="GroES-like_sf"/>
</dbReference>
<evidence type="ECO:0000256" key="11">
    <source>
        <dbReference type="ARBA" id="ARBA00049243"/>
    </source>
</evidence>
<accession>A0A061B927</accession>
<evidence type="ECO:0000256" key="1">
    <source>
        <dbReference type="ARBA" id="ARBA00001947"/>
    </source>
</evidence>
<keyword evidence="6 12" id="KW-0520">NAD</keyword>
<dbReference type="SUPFAM" id="SSF50129">
    <property type="entry name" value="GroES-like"/>
    <property type="match status" value="2"/>
</dbReference>
<comment type="catalytic activity">
    <reaction evidence="10">
        <text>a secondary alcohol + NAD(+) = a ketone + NADH + H(+)</text>
        <dbReference type="Rhea" id="RHEA:10740"/>
        <dbReference type="ChEBI" id="CHEBI:15378"/>
        <dbReference type="ChEBI" id="CHEBI:17087"/>
        <dbReference type="ChEBI" id="CHEBI:35681"/>
        <dbReference type="ChEBI" id="CHEBI:57540"/>
        <dbReference type="ChEBI" id="CHEBI:57945"/>
        <dbReference type="EC" id="1.1.1.1"/>
    </reaction>
</comment>
<proteinExistence type="inferred from homology"/>
<dbReference type="CDD" id="cd08300">
    <property type="entry name" value="alcohol_DH_class_III"/>
    <property type="match status" value="1"/>
</dbReference>
<comment type="cofactor">
    <cofactor evidence="1 12">
        <name>Zn(2+)</name>
        <dbReference type="ChEBI" id="CHEBI:29105"/>
    </cofactor>
</comment>
<dbReference type="InterPro" id="IPR002328">
    <property type="entry name" value="ADH_Zn_CS"/>
</dbReference>
<dbReference type="FunFam" id="3.40.50.720:FF:000003">
    <property type="entry name" value="S-(hydroxymethyl)glutathione dehydrogenase"/>
    <property type="match status" value="1"/>
</dbReference>
<dbReference type="InterPro" id="IPR013149">
    <property type="entry name" value="ADH-like_C"/>
</dbReference>
<dbReference type="PANTHER" id="PTHR43880">
    <property type="entry name" value="ALCOHOL DEHYDROGENASE"/>
    <property type="match status" value="1"/>
</dbReference>
<dbReference type="PANTHER" id="PTHR43880:SF12">
    <property type="entry name" value="ALCOHOL DEHYDROGENASE CLASS-3"/>
    <property type="match status" value="1"/>
</dbReference>
<dbReference type="Gene3D" id="3.90.180.10">
    <property type="entry name" value="Medium-chain alcohol dehydrogenases, catalytic domain"/>
    <property type="match status" value="1"/>
</dbReference>
<feature type="domain" description="Alcohol dehydrogenase-like N-terminal" evidence="14">
    <location>
        <begin position="35"/>
        <end position="164"/>
    </location>
</feature>
<evidence type="ECO:0000256" key="7">
    <source>
        <dbReference type="ARBA" id="ARBA00047793"/>
    </source>
</evidence>
<evidence type="ECO:0000256" key="5">
    <source>
        <dbReference type="ARBA" id="ARBA00023002"/>
    </source>
</evidence>
<dbReference type="OrthoDB" id="417550at2759"/>
<evidence type="ECO:0000256" key="12">
    <source>
        <dbReference type="RuleBase" id="RU362016"/>
    </source>
</evidence>
<dbReference type="Gene3D" id="3.40.50.720">
    <property type="entry name" value="NAD(P)-binding Rossmann-like Domain"/>
    <property type="match status" value="1"/>
</dbReference>
<evidence type="ECO:0000256" key="8">
    <source>
        <dbReference type="ARBA" id="ARBA00047901"/>
    </source>
</evidence>
<evidence type="ECO:0000256" key="10">
    <source>
        <dbReference type="ARBA" id="ARBA00049164"/>
    </source>
</evidence>
<dbReference type="GO" id="GO:0080007">
    <property type="term" value="F:S-nitrosoglutathione reductase (NADH) activity"/>
    <property type="evidence" value="ECO:0007669"/>
    <property type="project" value="RHEA"/>
</dbReference>
<evidence type="ECO:0000259" key="14">
    <source>
        <dbReference type="Pfam" id="PF08240"/>
    </source>
</evidence>
<dbReference type="GO" id="GO:0008270">
    <property type="term" value="F:zinc ion binding"/>
    <property type="evidence" value="ECO:0007669"/>
    <property type="project" value="InterPro"/>
</dbReference>
<gene>
    <name evidence="15" type="ORF">RHTO0S_08e01442g</name>
</gene>
<sequence>MSDTQGKVITCKAAVAWEAGKPVSIEEITVDPPKEGEVRIKVLYTALCHTDLFTLSGDDPEGAFPVVLGHEGGGIVESVGEGVTDVKVGDHVVPLYTAECRECKFCKSGKTNLCGAVRATQGQGKMPDGTRRFKCKGKELLHFMGCSTFSQYTVVSKYSVVAITDKAPLDKACLLGCGLTTGYGAATKTANVQEGDNVAVFGLGAVGLAVIQGCKVRKAKQIIAIDTNPGKKDWAMSMGATEFINPLDLGKDKSIVDVLVEKTDGGCEHTFDCTGNVQVMRQALEACHKGWGVSTIIGVAAAGKEISTRPFQLVTGRKWQGSAFGGVKGRTELPGLVDDYLAGKLTVDDYVTHRTTLDKIDQGFGFMHEGQCIRCVVDMWA</sequence>
<name>A0A061B927_RHOTO</name>
<dbReference type="FunFam" id="3.90.180.10:FF:000001">
    <property type="entry name" value="S-(hydroxymethyl)glutathione dehydrogenase"/>
    <property type="match status" value="1"/>
</dbReference>
<comment type="catalytic activity">
    <reaction evidence="7">
        <text>S-(hydroxymethyl)glutathione + NADP(+) = S-formylglutathione + NADPH + H(+)</text>
        <dbReference type="Rhea" id="RHEA:19981"/>
        <dbReference type="ChEBI" id="CHEBI:15378"/>
        <dbReference type="ChEBI" id="CHEBI:57688"/>
        <dbReference type="ChEBI" id="CHEBI:57783"/>
        <dbReference type="ChEBI" id="CHEBI:58349"/>
        <dbReference type="ChEBI" id="CHEBI:58758"/>
        <dbReference type="EC" id="1.1.1.284"/>
    </reaction>
</comment>
<dbReference type="GO" id="GO:0106322">
    <property type="term" value="F:S-(hydroxymethyl)glutathione dehydrogenase (NAD+) activity"/>
    <property type="evidence" value="ECO:0007669"/>
    <property type="project" value="RHEA"/>
</dbReference>
<protein>
    <recommendedName>
        <fullName evidence="12">S-(hydroxymethyl)glutathione dehydrogenase</fullName>
        <ecNumber evidence="12">1.1.1.284</ecNumber>
    </recommendedName>
</protein>
<dbReference type="PROSITE" id="PS00059">
    <property type="entry name" value="ADH_ZINC"/>
    <property type="match status" value="1"/>
</dbReference>
<dbReference type="EC" id="1.1.1.284" evidence="12"/>
<dbReference type="GO" id="GO:0046294">
    <property type="term" value="P:formaldehyde catabolic process"/>
    <property type="evidence" value="ECO:0007669"/>
    <property type="project" value="InterPro"/>
</dbReference>
<dbReference type="GO" id="GO:0004022">
    <property type="term" value="F:alcohol dehydrogenase (NAD+) activity"/>
    <property type="evidence" value="ECO:0007669"/>
    <property type="project" value="UniProtKB-EC"/>
</dbReference>
<dbReference type="AlphaFoldDB" id="A0A061B927"/>
<evidence type="ECO:0000256" key="4">
    <source>
        <dbReference type="ARBA" id="ARBA00022833"/>
    </source>
</evidence>
<comment type="catalytic activity">
    <reaction evidence="8">
        <text>S-nitrosoglutathione + NADH + H(+) = S-(hydroxysulfenamide)glutathione + NAD(+)</text>
        <dbReference type="Rhea" id="RHEA:78371"/>
        <dbReference type="ChEBI" id="CHEBI:15378"/>
        <dbReference type="ChEBI" id="CHEBI:57540"/>
        <dbReference type="ChEBI" id="CHEBI:57945"/>
        <dbReference type="ChEBI" id="CHEBI:145544"/>
        <dbReference type="ChEBI" id="CHEBI:229723"/>
    </reaction>
</comment>
<evidence type="ECO:0000256" key="6">
    <source>
        <dbReference type="ARBA" id="ARBA00023027"/>
    </source>
</evidence>
<evidence type="ECO:0000313" key="15">
    <source>
        <dbReference type="EMBL" id="CDR43400.1"/>
    </source>
</evidence>
<dbReference type="GO" id="GO:0106321">
    <property type="term" value="F:S-(hydroxymethyl)glutathione dehydrogenase (NADP+) activity"/>
    <property type="evidence" value="ECO:0007669"/>
    <property type="project" value="RHEA"/>
</dbReference>
<keyword evidence="4 12" id="KW-0862">Zinc</keyword>